<gene>
    <name evidence="2" type="primary">orf397</name>
</gene>
<feature type="transmembrane region" description="Helical" evidence="1">
    <location>
        <begin position="377"/>
        <end position="396"/>
    </location>
</feature>
<geneLocation type="mitochondrion" evidence="2"/>
<evidence type="ECO:0000313" key="2">
    <source>
        <dbReference type="EMBL" id="QTG38663.1"/>
    </source>
</evidence>
<reference evidence="2" key="1">
    <citation type="submission" date="2019-08" db="EMBL/GenBank/DDBJ databases">
        <title>The mitochondrial genome sequence of Ganoderma sp. strain Zizhi S2, merged Ganoderma duropora and G. sinense into a new complex species.</title>
        <authorList>
            <person name="Chen T.-Q."/>
            <person name="Xu X.-L."/>
        </authorList>
    </citation>
    <scope>NUCLEOTIDE SEQUENCE</scope>
    <source>
        <strain evidence="2">Zizhi S2</strain>
    </source>
</reference>
<keyword evidence="1" id="KW-1133">Transmembrane helix</keyword>
<feature type="transmembrane region" description="Helical" evidence="1">
    <location>
        <begin position="210"/>
        <end position="230"/>
    </location>
</feature>
<keyword evidence="1" id="KW-0812">Transmembrane</keyword>
<protein>
    <submittedName>
        <fullName evidence="2">Uncharacterized protein</fullName>
    </submittedName>
</protein>
<name>A0A8A5R768_9APHY</name>
<proteinExistence type="predicted"/>
<sequence length="397" mass="45647">MNPIIREMLGPILNPLNEPSSGKELVLHTSSRNQSANKDSDIDFLSNSWGDEITPYIEAFPRLAQEIPKVPVTQNLYEEIFTDSIVNSLVENHNKGLVTVPREPIFDVTKALNKFVQSYPDVVVSNKSEGFTQYFNRVADMTIREIYQKIVDCNIIENIQMAELGIVALKLITFSFIFRGTVRLYVKVAYPQAAKTVEEAVLRRREIRFFMVYGALPISLAIYNISYLTFRKLLTERVLDVTQNYSKEELYQLGSNVQNGISKSGVLSLLLSKTPNWLLLIIALFLVTVFYNPYNIVPYIFNLGQMYSYVFIIFLLLGQILMILYYIMSFIFVQMTINNKVIIFKGLPKFIKSRLLLYSNLTQEGKISVSRSNKINICIYVCIFIFTLIMYLLGMYS</sequence>
<keyword evidence="2" id="KW-0496">Mitochondrion</keyword>
<organism evidence="2">
    <name type="scientific">Ganoderma sp. TQC-2021a</name>
    <dbReference type="NCBI Taxonomy" id="2816325"/>
    <lineage>
        <taxon>Eukaryota</taxon>
        <taxon>Fungi</taxon>
        <taxon>Dikarya</taxon>
        <taxon>Basidiomycota</taxon>
        <taxon>Agaricomycotina</taxon>
        <taxon>Agaricomycetes</taxon>
        <taxon>Polyporales</taxon>
        <taxon>Polyporaceae</taxon>
        <taxon>Ganoderma</taxon>
    </lineage>
</organism>
<dbReference type="AlphaFoldDB" id="A0A8A5R768"/>
<keyword evidence="1" id="KW-0472">Membrane</keyword>
<feature type="transmembrane region" description="Helical" evidence="1">
    <location>
        <begin position="306"/>
        <end position="333"/>
    </location>
</feature>
<accession>A0A8A5R768</accession>
<evidence type="ECO:0000256" key="1">
    <source>
        <dbReference type="SAM" id="Phobius"/>
    </source>
</evidence>
<dbReference type="EMBL" id="MN356101">
    <property type="protein sequence ID" value="QTG38663.1"/>
    <property type="molecule type" value="Genomic_DNA"/>
</dbReference>
<feature type="transmembrane region" description="Helical" evidence="1">
    <location>
        <begin position="277"/>
        <end position="294"/>
    </location>
</feature>